<accession>A0A1I8F887</accession>
<sequence>NIARHAFGAKSNKRRWNAGLAVQILLVGQHSHTMGRARFRLMEHSVGDLQFSMSLSAVCQAFERLHHEGSETCARPHKDSRWNSSVRAILTTQSVKSRKEKKDIELQDTVESDLGGGSRFQRRCRRGF</sequence>
<dbReference type="AlphaFoldDB" id="A0A1I8F887"/>
<reference evidence="2" key="1">
    <citation type="submission" date="2016-11" db="UniProtKB">
        <authorList>
            <consortium name="WormBaseParasite"/>
        </authorList>
    </citation>
    <scope>IDENTIFICATION</scope>
</reference>
<keyword evidence="1" id="KW-1185">Reference proteome</keyword>
<organism evidence="1 2">
    <name type="scientific">Macrostomum lignano</name>
    <dbReference type="NCBI Taxonomy" id="282301"/>
    <lineage>
        <taxon>Eukaryota</taxon>
        <taxon>Metazoa</taxon>
        <taxon>Spiralia</taxon>
        <taxon>Lophotrochozoa</taxon>
        <taxon>Platyhelminthes</taxon>
        <taxon>Rhabditophora</taxon>
        <taxon>Macrostomorpha</taxon>
        <taxon>Macrostomida</taxon>
        <taxon>Macrostomidae</taxon>
        <taxon>Macrostomum</taxon>
    </lineage>
</organism>
<dbReference type="Proteomes" id="UP000095280">
    <property type="component" value="Unplaced"/>
</dbReference>
<dbReference type="WBParaSite" id="maker-unitig_24330-snap-gene-0.2-mRNA-1">
    <property type="protein sequence ID" value="maker-unitig_24330-snap-gene-0.2-mRNA-1"/>
    <property type="gene ID" value="maker-unitig_24330-snap-gene-0.2"/>
</dbReference>
<protein>
    <submittedName>
        <fullName evidence="2">PID domain-containing protein</fullName>
    </submittedName>
</protein>
<evidence type="ECO:0000313" key="1">
    <source>
        <dbReference type="Proteomes" id="UP000095280"/>
    </source>
</evidence>
<name>A0A1I8F887_9PLAT</name>
<evidence type="ECO:0000313" key="2">
    <source>
        <dbReference type="WBParaSite" id="maker-unitig_24330-snap-gene-0.2-mRNA-1"/>
    </source>
</evidence>
<proteinExistence type="predicted"/>